<dbReference type="CDD" id="cd00093">
    <property type="entry name" value="HTH_XRE"/>
    <property type="match status" value="1"/>
</dbReference>
<dbReference type="Proteomes" id="UP001501671">
    <property type="component" value="Unassembled WGS sequence"/>
</dbReference>
<accession>A0ABP8GCN4</accession>
<comment type="caution">
    <text evidence="2">The sequence shown here is derived from an EMBL/GenBank/DDBJ whole genome shotgun (WGS) entry which is preliminary data.</text>
</comment>
<gene>
    <name evidence="2" type="ORF">GCM10023144_01500</name>
</gene>
<dbReference type="SMART" id="SM00530">
    <property type="entry name" value="HTH_XRE"/>
    <property type="match status" value="1"/>
</dbReference>
<dbReference type="InterPro" id="IPR010982">
    <property type="entry name" value="Lambda_DNA-bd_dom_sf"/>
</dbReference>
<feature type="domain" description="HTH cro/C1-type" evidence="1">
    <location>
        <begin position="20"/>
        <end position="66"/>
    </location>
</feature>
<dbReference type="SUPFAM" id="SSF47413">
    <property type="entry name" value="lambda repressor-like DNA-binding domains"/>
    <property type="match status" value="1"/>
</dbReference>
<dbReference type="InterPro" id="IPR001387">
    <property type="entry name" value="Cro/C1-type_HTH"/>
</dbReference>
<dbReference type="EMBL" id="BAABFO010000001">
    <property type="protein sequence ID" value="GAA4321919.1"/>
    <property type="molecule type" value="Genomic_DNA"/>
</dbReference>
<evidence type="ECO:0000313" key="3">
    <source>
        <dbReference type="Proteomes" id="UP001501671"/>
    </source>
</evidence>
<evidence type="ECO:0000259" key="1">
    <source>
        <dbReference type="PROSITE" id="PS50943"/>
    </source>
</evidence>
<dbReference type="Gene3D" id="1.10.260.40">
    <property type="entry name" value="lambda repressor-like DNA-binding domains"/>
    <property type="match status" value="1"/>
</dbReference>
<keyword evidence="3" id="KW-1185">Reference proteome</keyword>
<sequence>MHPACLGPLYTRCMDLKEWVKAAREAAGMTQTRLGEELGVTKGNVSGWENGRHEPSYSQMLKMAELSRWSVPLPGLGGVDTKTGNSAVNAEPWPFPNIDEAKIRAVAKNPGDLQRLEGGFIAAAGFNGFDVLKKGAAAAGAQ</sequence>
<organism evidence="2 3">
    <name type="scientific">Pigmentiphaga soli</name>
    <dbReference type="NCBI Taxonomy" id="1007095"/>
    <lineage>
        <taxon>Bacteria</taxon>
        <taxon>Pseudomonadati</taxon>
        <taxon>Pseudomonadota</taxon>
        <taxon>Betaproteobacteria</taxon>
        <taxon>Burkholderiales</taxon>
        <taxon>Alcaligenaceae</taxon>
        <taxon>Pigmentiphaga</taxon>
    </lineage>
</organism>
<dbReference type="PROSITE" id="PS50943">
    <property type="entry name" value="HTH_CROC1"/>
    <property type="match status" value="1"/>
</dbReference>
<protein>
    <recommendedName>
        <fullName evidence="1">HTH cro/C1-type domain-containing protein</fullName>
    </recommendedName>
</protein>
<evidence type="ECO:0000313" key="2">
    <source>
        <dbReference type="EMBL" id="GAA4321919.1"/>
    </source>
</evidence>
<name>A0ABP8GCN4_9BURK</name>
<reference evidence="3" key="1">
    <citation type="journal article" date="2019" name="Int. J. Syst. Evol. Microbiol.">
        <title>The Global Catalogue of Microorganisms (GCM) 10K type strain sequencing project: providing services to taxonomists for standard genome sequencing and annotation.</title>
        <authorList>
            <consortium name="The Broad Institute Genomics Platform"/>
            <consortium name="The Broad Institute Genome Sequencing Center for Infectious Disease"/>
            <person name="Wu L."/>
            <person name="Ma J."/>
        </authorList>
    </citation>
    <scope>NUCLEOTIDE SEQUENCE [LARGE SCALE GENOMIC DNA]</scope>
    <source>
        <strain evidence="3">JCM 17666</strain>
    </source>
</reference>
<proteinExistence type="predicted"/>
<dbReference type="Pfam" id="PF01381">
    <property type="entry name" value="HTH_3"/>
    <property type="match status" value="1"/>
</dbReference>